<name>A0ABW9ZV77_9BACT</name>
<organism evidence="2 3">
    <name type="scientific">Sediminibacterium roseum</name>
    <dbReference type="NCBI Taxonomy" id="1978412"/>
    <lineage>
        <taxon>Bacteria</taxon>
        <taxon>Pseudomonadati</taxon>
        <taxon>Bacteroidota</taxon>
        <taxon>Chitinophagia</taxon>
        <taxon>Chitinophagales</taxon>
        <taxon>Chitinophagaceae</taxon>
        <taxon>Sediminibacterium</taxon>
    </lineage>
</organism>
<dbReference type="RefSeq" id="WP_161818577.1">
    <property type="nucleotide sequence ID" value="NZ_JAACJS010000012.1"/>
</dbReference>
<dbReference type="InterPro" id="IPR025309">
    <property type="entry name" value="KTSC_dom"/>
</dbReference>
<feature type="domain" description="KTSC" evidence="1">
    <location>
        <begin position="3"/>
        <end position="59"/>
    </location>
</feature>
<evidence type="ECO:0000313" key="2">
    <source>
        <dbReference type="EMBL" id="NCI50272.1"/>
    </source>
</evidence>
<evidence type="ECO:0000313" key="3">
    <source>
        <dbReference type="Proteomes" id="UP000753802"/>
    </source>
</evidence>
<protein>
    <submittedName>
        <fullName evidence="2">KTSC domain-containing protein</fullName>
    </submittedName>
</protein>
<dbReference type="Proteomes" id="UP000753802">
    <property type="component" value="Unassembled WGS sequence"/>
</dbReference>
<proteinExistence type="predicted"/>
<dbReference type="Pfam" id="PF13619">
    <property type="entry name" value="KTSC"/>
    <property type="match status" value="1"/>
</dbReference>
<gene>
    <name evidence="2" type="ORF">GWC95_10090</name>
</gene>
<sequence length="64" mass="7648">MPSTVIRSFSYDALKHRLRVVFVSGMVYEYLNVPQEIYDEMRAAFSKGTYLNERIKGFYEFRKV</sequence>
<comment type="caution">
    <text evidence="2">The sequence shown here is derived from an EMBL/GenBank/DDBJ whole genome shotgun (WGS) entry which is preliminary data.</text>
</comment>
<evidence type="ECO:0000259" key="1">
    <source>
        <dbReference type="Pfam" id="PF13619"/>
    </source>
</evidence>
<reference evidence="2 3" key="1">
    <citation type="submission" date="2020-01" db="EMBL/GenBank/DDBJ databases">
        <title>Genome analysis.</title>
        <authorList>
            <person name="Wu S."/>
            <person name="Wang G."/>
        </authorList>
    </citation>
    <scope>NUCLEOTIDE SEQUENCE [LARGE SCALE GENOMIC DNA]</scope>
    <source>
        <strain evidence="2 3">SYL130</strain>
    </source>
</reference>
<keyword evidence="3" id="KW-1185">Reference proteome</keyword>
<dbReference type="EMBL" id="JAACJS010000012">
    <property type="protein sequence ID" value="NCI50272.1"/>
    <property type="molecule type" value="Genomic_DNA"/>
</dbReference>
<accession>A0ABW9ZV77</accession>